<dbReference type="EMBL" id="BAAANY010000009">
    <property type="protein sequence ID" value="GAA1676209.1"/>
    <property type="molecule type" value="Genomic_DNA"/>
</dbReference>
<dbReference type="Gene3D" id="3.40.710.10">
    <property type="entry name" value="DD-peptidase/beta-lactamase superfamily"/>
    <property type="match status" value="1"/>
</dbReference>
<name>A0ABN2GSR9_9ACTN</name>
<protein>
    <submittedName>
        <fullName evidence="4">Serine hydrolase</fullName>
    </submittedName>
</protein>
<feature type="chain" id="PRO_5046805462" evidence="2">
    <location>
        <begin position="27"/>
        <end position="304"/>
    </location>
</feature>
<reference evidence="5" key="1">
    <citation type="journal article" date="2019" name="Int. J. Syst. Evol. Microbiol.">
        <title>The Global Catalogue of Microorganisms (GCM) 10K type strain sequencing project: providing services to taxonomists for standard genome sequencing and annotation.</title>
        <authorList>
            <consortium name="The Broad Institute Genomics Platform"/>
            <consortium name="The Broad Institute Genome Sequencing Center for Infectious Disease"/>
            <person name="Wu L."/>
            <person name="Ma J."/>
        </authorList>
    </citation>
    <scope>NUCLEOTIDE SEQUENCE [LARGE SCALE GENOMIC DNA]</scope>
    <source>
        <strain evidence="5">JCM 14718</strain>
    </source>
</reference>
<dbReference type="InterPro" id="IPR000871">
    <property type="entry name" value="Beta-lactam_class-A"/>
</dbReference>
<evidence type="ECO:0000313" key="4">
    <source>
        <dbReference type="EMBL" id="GAA1676209.1"/>
    </source>
</evidence>
<dbReference type="InterPro" id="IPR012338">
    <property type="entry name" value="Beta-lactam/transpept-like"/>
</dbReference>
<dbReference type="PANTHER" id="PTHR35333">
    <property type="entry name" value="BETA-LACTAMASE"/>
    <property type="match status" value="1"/>
</dbReference>
<accession>A0ABN2GSR9</accession>
<keyword evidence="2" id="KW-0732">Signal</keyword>
<dbReference type="RefSeq" id="WP_344310310.1">
    <property type="nucleotide sequence ID" value="NZ_BAAANY010000009.1"/>
</dbReference>
<evidence type="ECO:0000256" key="1">
    <source>
        <dbReference type="SAM" id="MobiDB-lite"/>
    </source>
</evidence>
<dbReference type="GO" id="GO:0016787">
    <property type="term" value="F:hydrolase activity"/>
    <property type="evidence" value="ECO:0007669"/>
    <property type="project" value="UniProtKB-KW"/>
</dbReference>
<proteinExistence type="predicted"/>
<comment type="caution">
    <text evidence="4">The sequence shown here is derived from an EMBL/GenBank/DDBJ whole genome shotgun (WGS) entry which is preliminary data.</text>
</comment>
<evidence type="ECO:0000259" key="3">
    <source>
        <dbReference type="Pfam" id="PF13354"/>
    </source>
</evidence>
<sequence length="304" mass="32097">MALAVPVALVTVAAACTGCGHSAAQASPTPSAKASSVAPTTPPSPSASPTPSPSCAGPGEGFSCDDRNRFAAAETYIKAQPGVIGFVVRDRQTGAVFHSVNAAYKLWTASTVKLAIATYLLEEQAAGKITLSSSDKSLMSSMLRVSDDHAADVLWKRAGGAAQLPTWREKYGMTGATFVDGFDRYWGYMKCAPNDLDHLMAYVLDKTSPDIRAYLVGKLRSVGENQQWGVWGGADQAASPGNKDGWSQEHDAGTLHWVINSVGFAGKDERWQVAIMYRLTPSGTYDGGVAAVTHVAKVLLAGKR</sequence>
<dbReference type="Proteomes" id="UP001500618">
    <property type="component" value="Unassembled WGS sequence"/>
</dbReference>
<feature type="compositionally biased region" description="Pro residues" evidence="1">
    <location>
        <begin position="40"/>
        <end position="52"/>
    </location>
</feature>
<feature type="domain" description="Beta-lactamase class A catalytic" evidence="3">
    <location>
        <begin position="137"/>
        <end position="256"/>
    </location>
</feature>
<feature type="signal peptide" evidence="2">
    <location>
        <begin position="1"/>
        <end position="26"/>
    </location>
</feature>
<dbReference type="Pfam" id="PF13354">
    <property type="entry name" value="Beta-lactamase2"/>
    <property type="match status" value="2"/>
</dbReference>
<feature type="compositionally biased region" description="Low complexity" evidence="1">
    <location>
        <begin position="23"/>
        <end position="39"/>
    </location>
</feature>
<dbReference type="PANTHER" id="PTHR35333:SF3">
    <property type="entry name" value="BETA-LACTAMASE-TYPE TRANSPEPTIDASE FOLD CONTAINING PROTEIN"/>
    <property type="match status" value="1"/>
</dbReference>
<gene>
    <name evidence="4" type="ORF">GCM10009765_26960</name>
</gene>
<evidence type="ECO:0000256" key="2">
    <source>
        <dbReference type="SAM" id="SignalP"/>
    </source>
</evidence>
<feature type="domain" description="Beta-lactamase class A catalytic" evidence="3">
    <location>
        <begin position="85"/>
        <end position="132"/>
    </location>
</feature>
<dbReference type="InterPro" id="IPR045155">
    <property type="entry name" value="Beta-lactam_cat"/>
</dbReference>
<feature type="region of interest" description="Disordered" evidence="1">
    <location>
        <begin position="23"/>
        <end position="59"/>
    </location>
</feature>
<organism evidence="4 5">
    <name type="scientific">Fodinicola feengrottensis</name>
    <dbReference type="NCBI Taxonomy" id="435914"/>
    <lineage>
        <taxon>Bacteria</taxon>
        <taxon>Bacillati</taxon>
        <taxon>Actinomycetota</taxon>
        <taxon>Actinomycetes</taxon>
        <taxon>Mycobacteriales</taxon>
        <taxon>Fodinicola</taxon>
    </lineage>
</organism>
<keyword evidence="4" id="KW-0378">Hydrolase</keyword>
<dbReference type="SUPFAM" id="SSF56601">
    <property type="entry name" value="beta-lactamase/transpeptidase-like"/>
    <property type="match status" value="1"/>
</dbReference>
<evidence type="ECO:0000313" key="5">
    <source>
        <dbReference type="Proteomes" id="UP001500618"/>
    </source>
</evidence>
<keyword evidence="5" id="KW-1185">Reference proteome</keyword>